<reference evidence="7 8" key="1">
    <citation type="submission" date="2018-11" db="EMBL/GenBank/DDBJ databases">
        <title>Genome sequencing of Lachnoanaerobaculum sp. KCOM 2030 (= ChDC B114).</title>
        <authorList>
            <person name="Kook J.-K."/>
            <person name="Park S.-N."/>
            <person name="Lim Y.K."/>
        </authorList>
    </citation>
    <scope>NUCLEOTIDE SEQUENCE [LARGE SCALE GENOMIC DNA]</scope>
    <source>
        <strain evidence="7 8">KCOM 2030</strain>
    </source>
</reference>
<dbReference type="AlphaFoldDB" id="A0A3P3QUB0"/>
<proteinExistence type="predicted"/>
<evidence type="ECO:0000256" key="1">
    <source>
        <dbReference type="ARBA" id="ARBA00022491"/>
    </source>
</evidence>
<dbReference type="CDD" id="cd01107">
    <property type="entry name" value="HTH_BmrR"/>
    <property type="match status" value="1"/>
</dbReference>
<evidence type="ECO:0000256" key="5">
    <source>
        <dbReference type="SAM" id="Coils"/>
    </source>
</evidence>
<keyword evidence="3" id="KW-0238">DNA-binding</keyword>
<dbReference type="InterPro" id="IPR009061">
    <property type="entry name" value="DNA-bd_dom_put_sf"/>
</dbReference>
<dbReference type="InterPro" id="IPR029442">
    <property type="entry name" value="GyrI-like"/>
</dbReference>
<gene>
    <name evidence="7" type="ORF">EHV10_11160</name>
</gene>
<protein>
    <submittedName>
        <fullName evidence="7">MerR family transcriptional regulator</fullName>
    </submittedName>
</protein>
<organism evidence="7 8">
    <name type="scientific">Lachnoanaerobaculum gingivalis</name>
    <dbReference type="NCBI Taxonomy" id="2490855"/>
    <lineage>
        <taxon>Bacteria</taxon>
        <taxon>Bacillati</taxon>
        <taxon>Bacillota</taxon>
        <taxon>Clostridia</taxon>
        <taxon>Lachnospirales</taxon>
        <taxon>Lachnospiraceae</taxon>
        <taxon>Lachnoanaerobaculum</taxon>
    </lineage>
</organism>
<dbReference type="EMBL" id="RRCO01000005">
    <property type="protein sequence ID" value="RRJ24822.1"/>
    <property type="molecule type" value="Genomic_DNA"/>
</dbReference>
<dbReference type="Pfam" id="PF06445">
    <property type="entry name" value="GyrI-like"/>
    <property type="match status" value="1"/>
</dbReference>
<comment type="caution">
    <text evidence="7">The sequence shown here is derived from an EMBL/GenBank/DDBJ whole genome shotgun (WGS) entry which is preliminary data.</text>
</comment>
<evidence type="ECO:0000256" key="2">
    <source>
        <dbReference type="ARBA" id="ARBA00023015"/>
    </source>
</evidence>
<keyword evidence="2" id="KW-0805">Transcription regulation</keyword>
<dbReference type="SUPFAM" id="SSF55136">
    <property type="entry name" value="Probable bacterial effector-binding domain"/>
    <property type="match status" value="1"/>
</dbReference>
<dbReference type="OrthoDB" id="9773308at2"/>
<feature type="coiled-coil region" evidence="5">
    <location>
        <begin position="96"/>
        <end position="126"/>
    </location>
</feature>
<dbReference type="Gene3D" id="1.10.1660.10">
    <property type="match status" value="1"/>
</dbReference>
<keyword evidence="4" id="KW-0804">Transcription</keyword>
<keyword evidence="8" id="KW-1185">Reference proteome</keyword>
<dbReference type="InterPro" id="IPR000551">
    <property type="entry name" value="MerR-type_HTH_dom"/>
</dbReference>
<feature type="domain" description="HTH merR-type" evidence="6">
    <location>
        <begin position="5"/>
        <end position="75"/>
    </location>
</feature>
<dbReference type="InterPro" id="IPR011256">
    <property type="entry name" value="Reg_factor_effector_dom_sf"/>
</dbReference>
<dbReference type="InterPro" id="IPR047057">
    <property type="entry name" value="MerR_fam"/>
</dbReference>
<name>A0A3P3QUB0_9FIRM</name>
<dbReference type="GO" id="GO:0003677">
    <property type="term" value="F:DNA binding"/>
    <property type="evidence" value="ECO:0007669"/>
    <property type="project" value="UniProtKB-KW"/>
</dbReference>
<dbReference type="SUPFAM" id="SSF46955">
    <property type="entry name" value="Putative DNA-binding domain"/>
    <property type="match status" value="1"/>
</dbReference>
<sequence length="285" mass="33715">MKDKYYSIGRVSEICNIPIKTLRYYDKINVMVPSIRQENNNYRYYSHDQMVRLFIIKRLRYLGFSLEEVRNILKEDDIQKIELIVTKKQNSIKDEIIELNRKYEEAATLKNKLQSAQRILENSNNYNVESSFKLEKQREVYVFGKTTMMQSYKNEKVSLEKWIDIIESAKERNLNIQGDILVSYHTEMFGQFIHRDCEVEFSIVVENDIKDAEVKKFGNFLAANAIHVGDYSDIVHTYISLKRWIEENELMVDGPVTERFMLSPVDLPNTEQHIVKIIVPVKPRN</sequence>
<dbReference type="PANTHER" id="PTHR30204:SF69">
    <property type="entry name" value="MERR-FAMILY TRANSCRIPTIONAL REGULATOR"/>
    <property type="match status" value="1"/>
</dbReference>
<dbReference type="GO" id="GO:0003700">
    <property type="term" value="F:DNA-binding transcription factor activity"/>
    <property type="evidence" value="ECO:0007669"/>
    <property type="project" value="InterPro"/>
</dbReference>
<dbReference type="PANTHER" id="PTHR30204">
    <property type="entry name" value="REDOX-CYCLING DRUG-SENSING TRANSCRIPTIONAL ACTIVATOR SOXR"/>
    <property type="match status" value="1"/>
</dbReference>
<dbReference type="Proteomes" id="UP000272490">
    <property type="component" value="Unassembled WGS sequence"/>
</dbReference>
<evidence type="ECO:0000256" key="4">
    <source>
        <dbReference type="ARBA" id="ARBA00023163"/>
    </source>
</evidence>
<keyword evidence="1" id="KW-0678">Repressor</keyword>
<evidence type="ECO:0000313" key="8">
    <source>
        <dbReference type="Proteomes" id="UP000272490"/>
    </source>
</evidence>
<accession>A0A3P3QUB0</accession>
<dbReference type="Gene3D" id="3.20.80.10">
    <property type="entry name" value="Regulatory factor, effector binding domain"/>
    <property type="match status" value="1"/>
</dbReference>
<evidence type="ECO:0000256" key="3">
    <source>
        <dbReference type="ARBA" id="ARBA00023125"/>
    </source>
</evidence>
<keyword evidence="5" id="KW-0175">Coiled coil</keyword>
<dbReference type="Pfam" id="PF13411">
    <property type="entry name" value="MerR_1"/>
    <property type="match status" value="1"/>
</dbReference>
<evidence type="ECO:0000259" key="6">
    <source>
        <dbReference type="PROSITE" id="PS50937"/>
    </source>
</evidence>
<dbReference type="RefSeq" id="WP_128674706.1">
    <property type="nucleotide sequence ID" value="NZ_CAUQHB010000011.1"/>
</dbReference>
<dbReference type="SMART" id="SM00422">
    <property type="entry name" value="HTH_MERR"/>
    <property type="match status" value="1"/>
</dbReference>
<dbReference type="PROSITE" id="PS50937">
    <property type="entry name" value="HTH_MERR_2"/>
    <property type="match status" value="1"/>
</dbReference>
<evidence type="ECO:0000313" key="7">
    <source>
        <dbReference type="EMBL" id="RRJ24822.1"/>
    </source>
</evidence>